<proteinExistence type="predicted"/>
<gene>
    <name evidence="3" type="ORF">N7476_010814</name>
</gene>
<organism evidence="3 4">
    <name type="scientific">Penicillium atrosanguineum</name>
    <dbReference type="NCBI Taxonomy" id="1132637"/>
    <lineage>
        <taxon>Eukaryota</taxon>
        <taxon>Fungi</taxon>
        <taxon>Dikarya</taxon>
        <taxon>Ascomycota</taxon>
        <taxon>Pezizomycotina</taxon>
        <taxon>Eurotiomycetes</taxon>
        <taxon>Eurotiomycetidae</taxon>
        <taxon>Eurotiales</taxon>
        <taxon>Aspergillaceae</taxon>
        <taxon>Penicillium</taxon>
    </lineage>
</organism>
<dbReference type="PANTHER" id="PTHR37534">
    <property type="entry name" value="TRANSCRIPTIONAL ACTIVATOR PROTEIN UGA3"/>
    <property type="match status" value="1"/>
</dbReference>
<dbReference type="GO" id="GO:0000976">
    <property type="term" value="F:transcription cis-regulatory region binding"/>
    <property type="evidence" value="ECO:0007669"/>
    <property type="project" value="TreeGrafter"/>
</dbReference>
<keyword evidence="4" id="KW-1185">Reference proteome</keyword>
<keyword evidence="2" id="KW-0539">Nucleus</keyword>
<protein>
    <recommendedName>
        <fullName evidence="5">Transcription factor domain-containing protein</fullName>
    </recommendedName>
</protein>
<dbReference type="GO" id="GO:0003700">
    <property type="term" value="F:DNA-binding transcription factor activity"/>
    <property type="evidence" value="ECO:0007669"/>
    <property type="project" value="TreeGrafter"/>
</dbReference>
<dbReference type="GO" id="GO:0005634">
    <property type="term" value="C:nucleus"/>
    <property type="evidence" value="ECO:0007669"/>
    <property type="project" value="UniProtKB-SubCell"/>
</dbReference>
<dbReference type="PANTHER" id="PTHR37534:SF11">
    <property type="entry name" value="ZN(II)2CYS6 TRANSCRIPTION FACTOR (EUROFUNG)"/>
    <property type="match status" value="1"/>
</dbReference>
<sequence>MDSLAHSSLSVQEIATDEFPDFENDIRFRATQMHLPPESHTDLARECILPTSIEYGGSSRENPSNDLEFQHAVDENTGFGLIKVPEKVGSVGLLHQSTEWPSLVSRYFHMIEDTPLFPSLENETTTLVQHYFRDTCATWSSFDSEKNPFRTAIEGLWQKSPLIYYAIQSNAAVHLSNQLSSMQATAFTMREKAHVAFLQELQNASNSQSTGDQLLLATLLLGVSACWHDSGDLGLSYLQIARSLVRARVMRQSSINHHPLNRNVRFFVEALIYWEMVIAFVSGEGFRSSLAWTPDPSTFPWAGPETVTVIPHPWTGVAPRVMLLFAEVGHLVQNYAKSDDQAREDLNLVASVIKLEEDLLSASIPTEDQIADVYDDLTSKNDFVVFAEATRCAALLQVYRVFPDVLRRRLGAGTLNIKSYLGIIEPNNGSNMIGSWLVGLAMHVLNLLASIPTYSGVRCVQLLPLATAAFELRTAPGTSYSDVDIARFRDFVMKRLQLLAGRLPLKPISRTMQVLQEVWRRNDRGDEAFWLNVMIEKSWKVFLG</sequence>
<dbReference type="InterPro" id="IPR021858">
    <property type="entry name" value="Fun_TF"/>
</dbReference>
<dbReference type="Proteomes" id="UP001147746">
    <property type="component" value="Unassembled WGS sequence"/>
</dbReference>
<evidence type="ECO:0000256" key="1">
    <source>
        <dbReference type="ARBA" id="ARBA00004123"/>
    </source>
</evidence>
<evidence type="ECO:0000313" key="4">
    <source>
        <dbReference type="Proteomes" id="UP001147746"/>
    </source>
</evidence>
<accession>A0A9W9PN88</accession>
<dbReference type="AlphaFoldDB" id="A0A9W9PN88"/>
<evidence type="ECO:0000256" key="2">
    <source>
        <dbReference type="ARBA" id="ARBA00023242"/>
    </source>
</evidence>
<dbReference type="OrthoDB" id="39175at2759"/>
<reference evidence="3" key="1">
    <citation type="submission" date="2022-12" db="EMBL/GenBank/DDBJ databases">
        <authorList>
            <person name="Petersen C."/>
        </authorList>
    </citation>
    <scope>NUCLEOTIDE SEQUENCE</scope>
    <source>
        <strain evidence="3">IBT 21472</strain>
    </source>
</reference>
<dbReference type="EMBL" id="JAPZBO010000010">
    <property type="protein sequence ID" value="KAJ5299257.1"/>
    <property type="molecule type" value="Genomic_DNA"/>
</dbReference>
<reference evidence="3" key="2">
    <citation type="journal article" date="2023" name="IMA Fungus">
        <title>Comparative genomic study of the Penicillium genus elucidates a diverse pangenome and 15 lateral gene transfer events.</title>
        <authorList>
            <person name="Petersen C."/>
            <person name="Sorensen T."/>
            <person name="Nielsen M.R."/>
            <person name="Sondergaard T.E."/>
            <person name="Sorensen J.L."/>
            <person name="Fitzpatrick D.A."/>
            <person name="Frisvad J.C."/>
            <person name="Nielsen K.L."/>
        </authorList>
    </citation>
    <scope>NUCLEOTIDE SEQUENCE</scope>
    <source>
        <strain evidence="3">IBT 21472</strain>
    </source>
</reference>
<evidence type="ECO:0000313" key="3">
    <source>
        <dbReference type="EMBL" id="KAJ5299257.1"/>
    </source>
</evidence>
<dbReference type="Pfam" id="PF11951">
    <property type="entry name" value="Fungal_trans_2"/>
    <property type="match status" value="1"/>
</dbReference>
<comment type="subcellular location">
    <subcellularLocation>
        <location evidence="1">Nucleus</location>
    </subcellularLocation>
</comment>
<evidence type="ECO:0008006" key="5">
    <source>
        <dbReference type="Google" id="ProtNLM"/>
    </source>
</evidence>
<dbReference type="GO" id="GO:0045944">
    <property type="term" value="P:positive regulation of transcription by RNA polymerase II"/>
    <property type="evidence" value="ECO:0007669"/>
    <property type="project" value="TreeGrafter"/>
</dbReference>
<name>A0A9W9PN88_9EURO</name>
<comment type="caution">
    <text evidence="3">The sequence shown here is derived from an EMBL/GenBank/DDBJ whole genome shotgun (WGS) entry which is preliminary data.</text>
</comment>